<feature type="transmembrane region" description="Helical" evidence="12">
    <location>
        <begin position="196"/>
        <end position="214"/>
    </location>
</feature>
<sequence length="517" mass="55898">MKNKDYKASAQLFIEAVGGKLNIQSYMHCVTRLRINVINKDIVDIAKVKTSKLTKGINWSSNQFQIILGTGVVEAVYAEVQQILDDPKKEITENKSKDKSLEDFKTQAKNNKERLRNAGGVLGVIQNAMKGLGEIFLPIIPAIVAAGMAMGFAALFKNLGVLKPGSHFTDIVDIVTKTAFDFLIVLVCWSTVKKFGGNPVLGIIVGLMFVSPILPNKGEIASYEAWLKFQNNGGTEEQWKQAFNKLPELVEPWKIGFIKITGYQGSVLPGLFIGIIIAYTEKNLKKIVPNAVNIIITPFLTIVISFTIGLMILGPILLIIESGVLIAVKALLNIPYGFGTALVAGSLQAIVITGCHQILQGLEMQLVVDGRTGTGAMSGSIFNAIWTVSIISQGGAALAVGVKEKNKDDKRLHMSSFISTLFGITEPAIFGSNLPKIKPFLYGLAGGAIGGFFVGIFNVRCSGMGVTVLPGLLLYADSVKNLLLIIAGNFIALASAFTLTFFLFKQKNKEKIEKVKI</sequence>
<comment type="subcellular location">
    <subcellularLocation>
        <location evidence="1">Cell membrane</location>
        <topology evidence="1">Multi-pass membrane protein</topology>
    </subcellularLocation>
</comment>
<keyword evidence="8" id="KW-0418">Kinase</keyword>
<keyword evidence="6" id="KW-0598">Phosphotransferase system</keyword>
<reference evidence="15 16" key="1">
    <citation type="submission" date="2017-11" db="EMBL/GenBank/DDBJ databases">
        <title>Genome sequence of Entomoplasma ellychniae ELCN-1 (ATCC 43707).</title>
        <authorList>
            <person name="Lo W.-S."/>
            <person name="Gasparich G.E."/>
            <person name="Kuo C.-H."/>
        </authorList>
    </citation>
    <scope>NUCLEOTIDE SEQUENCE [LARGE SCALE GENOMIC DNA]</scope>
    <source>
        <strain evidence="15 16">ELCN-1</strain>
    </source>
</reference>
<dbReference type="PROSITE" id="PS01035">
    <property type="entry name" value="PTS_EIIB_TYPE_1_CYS"/>
    <property type="match status" value="1"/>
</dbReference>
<evidence type="ECO:0000259" key="14">
    <source>
        <dbReference type="PROSITE" id="PS51103"/>
    </source>
</evidence>
<dbReference type="InterPro" id="IPR003352">
    <property type="entry name" value="PTS_EIIC"/>
</dbReference>
<dbReference type="PROSITE" id="PS51098">
    <property type="entry name" value="PTS_EIIB_TYPE_1"/>
    <property type="match status" value="1"/>
</dbReference>
<feature type="transmembrane region" description="Helical" evidence="12">
    <location>
        <begin position="339"/>
        <end position="359"/>
    </location>
</feature>
<proteinExistence type="predicted"/>
<dbReference type="GO" id="GO:0005886">
    <property type="term" value="C:plasma membrane"/>
    <property type="evidence" value="ECO:0007669"/>
    <property type="project" value="UniProtKB-SubCell"/>
</dbReference>
<evidence type="ECO:0000259" key="13">
    <source>
        <dbReference type="PROSITE" id="PS51098"/>
    </source>
</evidence>
<evidence type="ECO:0000256" key="1">
    <source>
        <dbReference type="ARBA" id="ARBA00004651"/>
    </source>
</evidence>
<dbReference type="PROSITE" id="PS51103">
    <property type="entry name" value="PTS_EIIC_TYPE_1"/>
    <property type="match status" value="1"/>
</dbReference>
<dbReference type="InterPro" id="IPR013013">
    <property type="entry name" value="PTS_EIIC_1"/>
</dbReference>
<dbReference type="GO" id="GO:0016301">
    <property type="term" value="F:kinase activity"/>
    <property type="evidence" value="ECO:0007669"/>
    <property type="project" value="UniProtKB-KW"/>
</dbReference>
<feature type="transmembrane region" description="Helical" evidence="12">
    <location>
        <begin position="168"/>
        <end position="189"/>
    </location>
</feature>
<feature type="transmembrane region" description="Helical" evidence="12">
    <location>
        <begin position="379"/>
        <end position="402"/>
    </location>
</feature>
<dbReference type="EMBL" id="PHND01000001">
    <property type="protein sequence ID" value="PPE04969.1"/>
    <property type="molecule type" value="Genomic_DNA"/>
</dbReference>
<evidence type="ECO:0000256" key="6">
    <source>
        <dbReference type="ARBA" id="ARBA00022683"/>
    </source>
</evidence>
<dbReference type="RefSeq" id="WP_104206049.1">
    <property type="nucleotide sequence ID" value="NZ_PHND01000001.1"/>
</dbReference>
<comment type="caution">
    <text evidence="15">The sequence shown here is derived from an EMBL/GenBank/DDBJ whole genome shotgun (WGS) entry which is preliminary data.</text>
</comment>
<keyword evidence="2" id="KW-0813">Transport</keyword>
<evidence type="ECO:0000256" key="11">
    <source>
        <dbReference type="PROSITE-ProRule" id="PRU00421"/>
    </source>
</evidence>
<dbReference type="GO" id="GO:0009401">
    <property type="term" value="P:phosphoenolpyruvate-dependent sugar phosphotransferase system"/>
    <property type="evidence" value="ECO:0007669"/>
    <property type="project" value="UniProtKB-KW"/>
</dbReference>
<dbReference type="InterPro" id="IPR001996">
    <property type="entry name" value="PTS_IIB_1"/>
</dbReference>
<evidence type="ECO:0000313" key="16">
    <source>
        <dbReference type="Proteomes" id="UP000239010"/>
    </source>
</evidence>
<dbReference type="GO" id="GO:0008982">
    <property type="term" value="F:protein-N(PI)-phosphohistidine-sugar phosphotransferase activity"/>
    <property type="evidence" value="ECO:0007669"/>
    <property type="project" value="InterPro"/>
</dbReference>
<keyword evidence="3" id="KW-1003">Cell membrane</keyword>
<keyword evidence="4" id="KW-0762">Sugar transport</keyword>
<protein>
    <submittedName>
        <fullName evidence="15">PTS system, sucrose-specific IIABC component</fullName>
    </submittedName>
</protein>
<dbReference type="InterPro" id="IPR018113">
    <property type="entry name" value="PTrfase_EIIB_Cys"/>
</dbReference>
<feature type="domain" description="PTS EIIC type-1" evidence="14">
    <location>
        <begin position="130"/>
        <end position="516"/>
    </location>
</feature>
<keyword evidence="16" id="KW-1185">Reference proteome</keyword>
<dbReference type="SUPFAM" id="SSF55604">
    <property type="entry name" value="Glucose permease domain IIB"/>
    <property type="match status" value="1"/>
</dbReference>
<dbReference type="GO" id="GO:0015771">
    <property type="term" value="P:trehalose transport"/>
    <property type="evidence" value="ECO:0007669"/>
    <property type="project" value="TreeGrafter"/>
</dbReference>
<dbReference type="PANTHER" id="PTHR30175:SF7">
    <property type="entry name" value="NEGATIVE REGULATOR OF SACY ACTIVITY"/>
    <property type="match status" value="1"/>
</dbReference>
<dbReference type="PANTHER" id="PTHR30175">
    <property type="entry name" value="PHOSPHOTRANSFERASE SYSTEM TRANSPORT PROTEIN"/>
    <property type="match status" value="1"/>
</dbReference>
<feature type="transmembrane region" description="Helical" evidence="12">
    <location>
        <begin position="135"/>
        <end position="156"/>
    </location>
</feature>
<evidence type="ECO:0000256" key="9">
    <source>
        <dbReference type="ARBA" id="ARBA00022989"/>
    </source>
</evidence>
<keyword evidence="7 12" id="KW-0812">Transmembrane</keyword>
<feature type="transmembrane region" description="Helical" evidence="12">
    <location>
        <begin position="260"/>
        <end position="280"/>
    </location>
</feature>
<dbReference type="InterPro" id="IPR036878">
    <property type="entry name" value="Glu_permease_IIB"/>
</dbReference>
<keyword evidence="5" id="KW-0808">Transferase</keyword>
<keyword evidence="9 12" id="KW-1133">Transmembrane helix</keyword>
<feature type="transmembrane region" description="Helical" evidence="12">
    <location>
        <begin position="479"/>
        <end position="504"/>
    </location>
</feature>
<evidence type="ECO:0000256" key="3">
    <source>
        <dbReference type="ARBA" id="ARBA00022475"/>
    </source>
</evidence>
<evidence type="ECO:0000313" key="15">
    <source>
        <dbReference type="EMBL" id="PPE04969.1"/>
    </source>
</evidence>
<dbReference type="InterPro" id="IPR050558">
    <property type="entry name" value="PTS_Sugar-Specific_Components"/>
</dbReference>
<dbReference type="Pfam" id="PF00367">
    <property type="entry name" value="PTS_EIIB"/>
    <property type="match status" value="1"/>
</dbReference>
<feature type="domain" description="PTS EIIB type-1" evidence="13">
    <location>
        <begin position="7"/>
        <end position="90"/>
    </location>
</feature>
<dbReference type="CDD" id="cd00212">
    <property type="entry name" value="PTS_IIB_glc"/>
    <property type="match status" value="1"/>
</dbReference>
<evidence type="ECO:0000256" key="4">
    <source>
        <dbReference type="ARBA" id="ARBA00022597"/>
    </source>
</evidence>
<dbReference type="Proteomes" id="UP000239010">
    <property type="component" value="Unassembled WGS sequence"/>
</dbReference>
<gene>
    <name evidence="15" type="primary">scrA</name>
    <name evidence="15" type="ORF">EELLY_v1c06550</name>
</gene>
<organism evidence="15 16">
    <name type="scientific">Entomoplasma ellychniae</name>
    <dbReference type="NCBI Taxonomy" id="2114"/>
    <lineage>
        <taxon>Bacteria</taxon>
        <taxon>Bacillati</taxon>
        <taxon>Mycoplasmatota</taxon>
        <taxon>Mollicutes</taxon>
        <taxon>Entomoplasmatales</taxon>
        <taxon>Entomoplasmataceae</taxon>
        <taxon>Entomoplasma</taxon>
    </lineage>
</organism>
<evidence type="ECO:0000256" key="7">
    <source>
        <dbReference type="ARBA" id="ARBA00022692"/>
    </source>
</evidence>
<accession>A0A8E2QYW3</accession>
<feature type="transmembrane region" description="Helical" evidence="12">
    <location>
        <begin position="440"/>
        <end position="459"/>
    </location>
</feature>
<dbReference type="GO" id="GO:0090589">
    <property type="term" value="F:protein-phosphocysteine-trehalose phosphotransferase system transporter activity"/>
    <property type="evidence" value="ECO:0007669"/>
    <property type="project" value="TreeGrafter"/>
</dbReference>
<dbReference type="Gene3D" id="3.30.1360.60">
    <property type="entry name" value="Glucose permease domain IIB"/>
    <property type="match status" value="1"/>
</dbReference>
<feature type="active site" description="Phosphocysteine intermediate; for EIIB activity" evidence="11">
    <location>
        <position position="29"/>
    </location>
</feature>
<evidence type="ECO:0000256" key="5">
    <source>
        <dbReference type="ARBA" id="ARBA00022679"/>
    </source>
</evidence>
<dbReference type="Pfam" id="PF02378">
    <property type="entry name" value="PTS_EIIC"/>
    <property type="match status" value="1"/>
</dbReference>
<dbReference type="AlphaFoldDB" id="A0A8E2QYW3"/>
<keyword evidence="10 12" id="KW-0472">Membrane</keyword>
<evidence type="ECO:0000256" key="10">
    <source>
        <dbReference type="ARBA" id="ARBA00023136"/>
    </source>
</evidence>
<evidence type="ECO:0000256" key="12">
    <source>
        <dbReference type="SAM" id="Phobius"/>
    </source>
</evidence>
<name>A0A8E2QYW3_9MOLU</name>
<evidence type="ECO:0000256" key="8">
    <source>
        <dbReference type="ARBA" id="ARBA00022777"/>
    </source>
</evidence>
<evidence type="ECO:0000256" key="2">
    <source>
        <dbReference type="ARBA" id="ARBA00022448"/>
    </source>
</evidence>